<proteinExistence type="predicted"/>
<name>A0ABU5LA70_9RICK</name>
<dbReference type="InterPro" id="IPR027417">
    <property type="entry name" value="P-loop_NTPase"/>
</dbReference>
<reference evidence="7 8" key="1">
    <citation type="submission" date="2023-02" db="EMBL/GenBank/DDBJ databases">
        <title>Host association and intracellularity evolved multiple times independently in the Rickettsiales.</title>
        <authorList>
            <person name="Castelli M."/>
            <person name="Nardi T."/>
            <person name="Gammuto L."/>
            <person name="Bellinzona G."/>
            <person name="Sabaneyeva E."/>
            <person name="Potekhin A."/>
            <person name="Serra V."/>
            <person name="Petroni G."/>
            <person name="Sassera D."/>
        </authorList>
    </citation>
    <scope>NUCLEOTIDE SEQUENCE [LARGE SCALE GENOMIC DNA]</scope>
    <source>
        <strain evidence="7 8">BOD18</strain>
    </source>
</reference>
<feature type="domain" description="Type IV secretion system coupling protein TraD DNA-binding" evidence="6">
    <location>
        <begin position="3"/>
        <end position="373"/>
    </location>
</feature>
<keyword evidence="3" id="KW-0812">Transmembrane</keyword>
<evidence type="ECO:0000313" key="7">
    <source>
        <dbReference type="EMBL" id="MDZ5762830.1"/>
    </source>
</evidence>
<dbReference type="Proteomes" id="UP001293791">
    <property type="component" value="Unassembled WGS sequence"/>
</dbReference>
<dbReference type="SUPFAM" id="SSF52540">
    <property type="entry name" value="P-loop containing nucleoside triphosphate hydrolases"/>
    <property type="match status" value="1"/>
</dbReference>
<dbReference type="InterPro" id="IPR051539">
    <property type="entry name" value="T4SS-coupling_protein"/>
</dbReference>
<protein>
    <submittedName>
        <fullName evidence="7">Type IV secretion system coupling protein TraD-like protein</fullName>
    </submittedName>
</protein>
<dbReference type="InterPro" id="IPR019476">
    <property type="entry name" value="T4SS_TraD_DNA-bd"/>
</dbReference>
<evidence type="ECO:0000313" key="8">
    <source>
        <dbReference type="Proteomes" id="UP001293791"/>
    </source>
</evidence>
<dbReference type="Gene3D" id="3.40.50.300">
    <property type="entry name" value="P-loop containing nucleotide triphosphate hydrolases"/>
    <property type="match status" value="2"/>
</dbReference>
<dbReference type="CDD" id="cd01127">
    <property type="entry name" value="TrwB_TraG_TraD_VirD4"/>
    <property type="match status" value="1"/>
</dbReference>
<evidence type="ECO:0000256" key="1">
    <source>
        <dbReference type="ARBA" id="ARBA00004651"/>
    </source>
</evidence>
<evidence type="ECO:0000259" key="6">
    <source>
        <dbReference type="Pfam" id="PF10412"/>
    </source>
</evidence>
<evidence type="ECO:0000256" key="2">
    <source>
        <dbReference type="ARBA" id="ARBA00022475"/>
    </source>
</evidence>
<keyword evidence="2" id="KW-1003">Cell membrane</keyword>
<accession>A0ABU5LA70</accession>
<dbReference type="Pfam" id="PF10412">
    <property type="entry name" value="TrwB_AAD_bind"/>
    <property type="match status" value="1"/>
</dbReference>
<evidence type="ECO:0000256" key="4">
    <source>
        <dbReference type="ARBA" id="ARBA00022989"/>
    </source>
</evidence>
<keyword evidence="4" id="KW-1133">Transmembrane helix</keyword>
<comment type="caution">
    <text evidence="7">The sequence shown here is derived from an EMBL/GenBank/DDBJ whole genome shotgun (WGS) entry which is preliminary data.</text>
</comment>
<dbReference type="EMBL" id="JARGYT010000129">
    <property type="protein sequence ID" value="MDZ5762830.1"/>
    <property type="molecule type" value="Genomic_DNA"/>
</dbReference>
<comment type="subcellular location">
    <subcellularLocation>
        <location evidence="1">Cell membrane</location>
        <topology evidence="1">Multi-pass membrane protein</topology>
    </subcellularLocation>
</comment>
<evidence type="ECO:0000256" key="5">
    <source>
        <dbReference type="ARBA" id="ARBA00023136"/>
    </source>
</evidence>
<sequence length="417" mass="47377">MPRGEMQNTLISGSTGSGKTQVISDIVEQIRKRGDRAIIYDAKCDYVSWFYDPNKDYILNPFDERGEKWNLLAQITDEREIKGIISGFIPEKDYGDKIWEEAARVVCSAVLKELFKESCDLTNQEILDILLKKDAEQMAYFLKDSYAKNLINPESPKTAYSVLFVISSYLNALEFMHGKKSESFIIKNWMRDAKDSILFITSNPKYKAELMPLETAFFEIAIRELISQKKEEKTWFIIDELPTLQKIPSLSNALAVSRASGGCFVLGIQNIAQLREIYSKNGAQNIVSECNTKGIFRTNDPDTAKWASDLIGDSEVEEFKEGLSYGAHKMRDGVSIQSNEKRKNIIMPSEFLAMPNLDLVLKISSFPSTKATLKYKGRINLHNTKNDVLQNNKSEVIKPENTLAEATLDQFFSNYII</sequence>
<dbReference type="PANTHER" id="PTHR37937:SF1">
    <property type="entry name" value="CONJUGATIVE TRANSFER: DNA TRANSPORT"/>
    <property type="match status" value="1"/>
</dbReference>
<gene>
    <name evidence="7" type="ORF">Cyrtocomes_01226</name>
</gene>
<evidence type="ECO:0000256" key="3">
    <source>
        <dbReference type="ARBA" id="ARBA00022692"/>
    </source>
</evidence>
<dbReference type="PANTHER" id="PTHR37937">
    <property type="entry name" value="CONJUGATIVE TRANSFER: DNA TRANSPORT"/>
    <property type="match status" value="1"/>
</dbReference>
<keyword evidence="5" id="KW-0472">Membrane</keyword>
<organism evidence="7 8">
    <name type="scientific">Candidatus Cyrtobacter comes</name>
    <dbReference type="NCBI Taxonomy" id="675776"/>
    <lineage>
        <taxon>Bacteria</taxon>
        <taxon>Pseudomonadati</taxon>
        <taxon>Pseudomonadota</taxon>
        <taxon>Alphaproteobacteria</taxon>
        <taxon>Rickettsiales</taxon>
        <taxon>Candidatus Midichloriaceae</taxon>
        <taxon>Candidatus Cyrtobacter</taxon>
    </lineage>
</organism>
<keyword evidence="8" id="KW-1185">Reference proteome</keyword>